<dbReference type="EMBL" id="CAJNOM010000042">
    <property type="protein sequence ID" value="CAF0898624.1"/>
    <property type="molecule type" value="Genomic_DNA"/>
</dbReference>
<keyword evidence="4" id="KW-1185">Reference proteome</keyword>
<dbReference type="EMBL" id="CAJNOI010000041">
    <property type="protein sequence ID" value="CAF0917735.1"/>
    <property type="molecule type" value="Genomic_DNA"/>
</dbReference>
<sequence length="502" mass="57074">MQYIRCIVGFLLLVVINVLFIGKCQSTPLDDYVKAADPHFNWTVIQVYQQPDYVLYILNFTSQKWFDEKFSSRPIWWHYLCISVPHKLTRPNNAFMLIDGGSNNNGLPKPQDNFVSLTSMFAVSSGSIGVDLQDIPNEPIRFVADPTNRSRGEDAIIAWTWKTFIENPDNPYVLLRMPMTKACVRAMDAVQQFAKELGVTVPQKFVIGGASKRGWATWTTAAVDYERVVGAVPIVMDILNIRQNFHHHFRSLNGWTFAFKDYYALNVTRYVDHPNLLKLAQIVDPYSYFDRYRNMKILQIQSSGDEFFLPDNEDAFWNDLQVATGGSYLRRLPNAEHSCAGHEISLFFTMRSFYLSIYDNRTLPSLKWIKNSNNTHGYIRATVDFSVGPKPISAFAYHARTLNDKRRDFRLLIADPNRPGHGIANPVIWLNTPVVTEAQTATTIVYSLTIANPMDGWEGFYIQVNFPGADGTVLELTTETQIVPDTYPTSDCSGDSCYGTLV</sequence>
<feature type="chain" id="PRO_5036223709" evidence="1">
    <location>
        <begin position="27"/>
        <end position="502"/>
    </location>
</feature>
<organism evidence="2 4">
    <name type="scientific">Adineta steineri</name>
    <dbReference type="NCBI Taxonomy" id="433720"/>
    <lineage>
        <taxon>Eukaryota</taxon>
        <taxon>Metazoa</taxon>
        <taxon>Spiralia</taxon>
        <taxon>Gnathifera</taxon>
        <taxon>Rotifera</taxon>
        <taxon>Eurotatoria</taxon>
        <taxon>Bdelloidea</taxon>
        <taxon>Adinetida</taxon>
        <taxon>Adinetidae</taxon>
        <taxon>Adineta</taxon>
    </lineage>
</organism>
<dbReference type="PANTHER" id="PTHR31497:SF0">
    <property type="entry name" value="AUTOCRINE PROLIFERATION REPRESSOR PROTEIN A"/>
    <property type="match status" value="1"/>
</dbReference>
<dbReference type="PANTHER" id="PTHR31497">
    <property type="entry name" value="AUTOCRINE PROLIFERATION REPRESSOR PROTEIN A"/>
    <property type="match status" value="1"/>
</dbReference>
<name>A0A813ZJ22_9BILA</name>
<feature type="signal peptide" evidence="1">
    <location>
        <begin position="1"/>
        <end position="26"/>
    </location>
</feature>
<evidence type="ECO:0000313" key="2">
    <source>
        <dbReference type="EMBL" id="CAF0898624.1"/>
    </source>
</evidence>
<dbReference type="InterPro" id="IPR009199">
    <property type="entry name" value="PhoPQ-act_pathogen-rel_PqaA"/>
</dbReference>
<protein>
    <submittedName>
        <fullName evidence="2">Uncharacterized protein</fullName>
    </submittedName>
</protein>
<dbReference type="Gene3D" id="3.40.50.1820">
    <property type="entry name" value="alpha/beta hydrolase"/>
    <property type="match status" value="1"/>
</dbReference>
<dbReference type="AlphaFoldDB" id="A0A813ZJ22"/>
<comment type="caution">
    <text evidence="2">The sequence shown here is derived from an EMBL/GenBank/DDBJ whole genome shotgun (WGS) entry which is preliminary data.</text>
</comment>
<dbReference type="PIRSF" id="PIRSF014728">
    <property type="entry name" value="PqaA"/>
    <property type="match status" value="1"/>
</dbReference>
<reference evidence="2" key="1">
    <citation type="submission" date="2021-02" db="EMBL/GenBank/DDBJ databases">
        <authorList>
            <person name="Nowell W R."/>
        </authorList>
    </citation>
    <scope>NUCLEOTIDE SEQUENCE</scope>
</reference>
<evidence type="ECO:0000313" key="4">
    <source>
        <dbReference type="Proteomes" id="UP000663832"/>
    </source>
</evidence>
<accession>A0A813ZJ22</accession>
<evidence type="ECO:0000313" key="3">
    <source>
        <dbReference type="EMBL" id="CAF0917735.1"/>
    </source>
</evidence>
<dbReference type="Pfam" id="PF10142">
    <property type="entry name" value="PhoPQ_related"/>
    <property type="match status" value="1"/>
</dbReference>
<dbReference type="Proteomes" id="UP000663877">
    <property type="component" value="Unassembled WGS sequence"/>
</dbReference>
<proteinExistence type="predicted"/>
<gene>
    <name evidence="3" type="ORF">BJG266_LOCUS11358</name>
    <name evidence="2" type="ORF">QVE165_LOCUS9351</name>
</gene>
<keyword evidence="1" id="KW-0732">Signal</keyword>
<dbReference type="Proteomes" id="UP000663832">
    <property type="component" value="Unassembled WGS sequence"/>
</dbReference>
<dbReference type="OrthoDB" id="2020799at2759"/>
<dbReference type="InterPro" id="IPR029058">
    <property type="entry name" value="AB_hydrolase_fold"/>
</dbReference>
<evidence type="ECO:0000256" key="1">
    <source>
        <dbReference type="SAM" id="SignalP"/>
    </source>
</evidence>
<dbReference type="SUPFAM" id="SSF53474">
    <property type="entry name" value="alpha/beta-Hydrolases"/>
    <property type="match status" value="1"/>
</dbReference>